<dbReference type="GO" id="GO:0005758">
    <property type="term" value="C:mitochondrial intermembrane space"/>
    <property type="evidence" value="ECO:0007669"/>
    <property type="project" value="InterPro"/>
</dbReference>
<reference evidence="4" key="1">
    <citation type="submission" date="2016-06" db="UniProtKB">
        <authorList>
            <consortium name="WormBaseParasite"/>
        </authorList>
    </citation>
    <scope>IDENTIFICATION</scope>
</reference>
<dbReference type="InterPro" id="IPR037365">
    <property type="entry name" value="Slowmo/Ups"/>
</dbReference>
<sequence>MKRTGTFLKAVPRWMTRLVDVRIVPTVEESIFDRSKRLLVTYTRNVTMMSKVKIHERCVYKPGFKNGAPETVIERGGLVSTSFGRLNSLIERVLMVNFAKNMRRTVDAYMEKLTKRLFHSFLCVFLHLCDAGNAY</sequence>
<dbReference type="PROSITE" id="PS50904">
    <property type="entry name" value="PRELI_MSF1"/>
    <property type="match status" value="1"/>
</dbReference>
<gene>
    <name evidence="2" type="ORF">GPUH_LOCUS15794</name>
</gene>
<dbReference type="Proteomes" id="UP000271098">
    <property type="component" value="Unassembled WGS sequence"/>
</dbReference>
<protein>
    <submittedName>
        <fullName evidence="4">PRELI/MSF1 domain-containing protein</fullName>
    </submittedName>
</protein>
<organism evidence="4">
    <name type="scientific">Gongylonema pulchrum</name>
    <dbReference type="NCBI Taxonomy" id="637853"/>
    <lineage>
        <taxon>Eukaryota</taxon>
        <taxon>Metazoa</taxon>
        <taxon>Ecdysozoa</taxon>
        <taxon>Nematoda</taxon>
        <taxon>Chromadorea</taxon>
        <taxon>Rhabditida</taxon>
        <taxon>Spirurina</taxon>
        <taxon>Spiruromorpha</taxon>
        <taxon>Spiruroidea</taxon>
        <taxon>Gongylonematidae</taxon>
        <taxon>Gongylonema</taxon>
    </lineage>
</organism>
<keyword evidence="3" id="KW-1185">Reference proteome</keyword>
<reference evidence="2 3" key="2">
    <citation type="submission" date="2018-11" db="EMBL/GenBank/DDBJ databases">
        <authorList>
            <consortium name="Pathogen Informatics"/>
        </authorList>
    </citation>
    <scope>NUCLEOTIDE SEQUENCE [LARGE SCALE GENOMIC DNA]</scope>
</reference>
<accession>A0A183E4A3</accession>
<dbReference type="OrthoDB" id="341300at2759"/>
<dbReference type="WBParaSite" id="GPUH_0001581601-mRNA-1">
    <property type="protein sequence ID" value="GPUH_0001581601-mRNA-1"/>
    <property type="gene ID" value="GPUH_0001581601"/>
</dbReference>
<evidence type="ECO:0000313" key="2">
    <source>
        <dbReference type="EMBL" id="VDN26684.1"/>
    </source>
</evidence>
<name>A0A183E4A3_9BILA</name>
<dbReference type="Pfam" id="PF04707">
    <property type="entry name" value="PRELI"/>
    <property type="match status" value="1"/>
</dbReference>
<dbReference type="InterPro" id="IPR006797">
    <property type="entry name" value="PRELI/MSF1_dom"/>
</dbReference>
<evidence type="ECO:0000313" key="3">
    <source>
        <dbReference type="Proteomes" id="UP000271098"/>
    </source>
</evidence>
<dbReference type="PANTHER" id="PTHR11158">
    <property type="entry name" value="MSF1/PX19 RELATED"/>
    <property type="match status" value="1"/>
</dbReference>
<dbReference type="EMBL" id="UYRT01082921">
    <property type="protein sequence ID" value="VDN26684.1"/>
    <property type="molecule type" value="Genomic_DNA"/>
</dbReference>
<feature type="domain" description="PRELI/MSF1" evidence="1">
    <location>
        <begin position="1"/>
        <end position="121"/>
    </location>
</feature>
<evidence type="ECO:0000313" key="4">
    <source>
        <dbReference type="WBParaSite" id="GPUH_0001581601-mRNA-1"/>
    </source>
</evidence>
<evidence type="ECO:0000259" key="1">
    <source>
        <dbReference type="PROSITE" id="PS50904"/>
    </source>
</evidence>
<dbReference type="AlphaFoldDB" id="A0A183E4A3"/>
<proteinExistence type="predicted"/>